<keyword evidence="5" id="KW-1185">Reference proteome</keyword>
<feature type="domain" description="Mce/MlaD" evidence="2">
    <location>
        <begin position="45"/>
        <end position="118"/>
    </location>
</feature>
<accession>A0ABW1JSK0</accession>
<sequence length="364" mass="37615">MIRKTGRAKAVLAAAALTTVSLAVSGCGLTVESLPLPKPGVGGDTYTLHAVFDNALNLPDQAKVKIGGSDIGVVSNITTKNFQAVIDLQVREDIELPKGSVAELRQATPLGDVFVAVVKPANPSGAMLTDGDTITREFTSAGATVEQLLLSVTMLFNGGGLASLSRLGTELGDILGGHGGELGHLTMELTGVLGDLNANSAQIDSVLSEFNTLAGTISSKRGELGQVADTLPNAIGAIAENTHGLTDMLARLANTSQALGDYARTNTDQLGTLLDSVTTLTDQLATSGDSLAFVLDQLQILRPGLEQTTKGKGLIPYANLTNLDIPVITAPGTARLPNLQDVNDMVGSFVQVLLVVQGRLGGQR</sequence>
<dbReference type="PROSITE" id="PS51257">
    <property type="entry name" value="PROKAR_LIPOPROTEIN"/>
    <property type="match status" value="1"/>
</dbReference>
<evidence type="ECO:0000313" key="5">
    <source>
        <dbReference type="Proteomes" id="UP001596223"/>
    </source>
</evidence>
<feature type="domain" description="Mammalian cell entry C-terminal" evidence="3">
    <location>
        <begin position="126"/>
        <end position="309"/>
    </location>
</feature>
<dbReference type="Proteomes" id="UP001596223">
    <property type="component" value="Unassembled WGS sequence"/>
</dbReference>
<dbReference type="RefSeq" id="WP_378603541.1">
    <property type="nucleotide sequence ID" value="NZ_JBHSQN010000005.1"/>
</dbReference>
<feature type="signal peptide" evidence="1">
    <location>
        <begin position="1"/>
        <end position="23"/>
    </location>
</feature>
<dbReference type="PANTHER" id="PTHR33371">
    <property type="entry name" value="INTERMEMBRANE PHOSPHOLIPID TRANSPORT SYSTEM BINDING PROTEIN MLAD-RELATED"/>
    <property type="match status" value="1"/>
</dbReference>
<keyword evidence="1" id="KW-0732">Signal</keyword>
<dbReference type="Pfam" id="PF02470">
    <property type="entry name" value="MlaD"/>
    <property type="match status" value="1"/>
</dbReference>
<evidence type="ECO:0000259" key="2">
    <source>
        <dbReference type="Pfam" id="PF02470"/>
    </source>
</evidence>
<name>A0ABW1JSK0_9NOCA</name>
<dbReference type="InterPro" id="IPR005693">
    <property type="entry name" value="Mce"/>
</dbReference>
<evidence type="ECO:0000256" key="1">
    <source>
        <dbReference type="SAM" id="SignalP"/>
    </source>
</evidence>
<dbReference type="NCBIfam" id="TIGR00996">
    <property type="entry name" value="Mtu_fam_mce"/>
    <property type="match status" value="1"/>
</dbReference>
<proteinExistence type="predicted"/>
<dbReference type="PANTHER" id="PTHR33371:SF15">
    <property type="entry name" value="LIPOPROTEIN LPRN"/>
    <property type="match status" value="1"/>
</dbReference>
<dbReference type="InterPro" id="IPR052336">
    <property type="entry name" value="MlaD_Phospholipid_Transporter"/>
</dbReference>
<dbReference type="Pfam" id="PF11887">
    <property type="entry name" value="Mce4_CUP1"/>
    <property type="match status" value="1"/>
</dbReference>
<dbReference type="InterPro" id="IPR024516">
    <property type="entry name" value="Mce_C"/>
</dbReference>
<protein>
    <submittedName>
        <fullName evidence="4">MCE family protein</fullName>
    </submittedName>
</protein>
<evidence type="ECO:0000259" key="3">
    <source>
        <dbReference type="Pfam" id="PF11887"/>
    </source>
</evidence>
<feature type="chain" id="PRO_5047422041" evidence="1">
    <location>
        <begin position="24"/>
        <end position="364"/>
    </location>
</feature>
<dbReference type="EMBL" id="JBHSQN010000005">
    <property type="protein sequence ID" value="MFC6011593.1"/>
    <property type="molecule type" value="Genomic_DNA"/>
</dbReference>
<dbReference type="InterPro" id="IPR003399">
    <property type="entry name" value="Mce/MlaD"/>
</dbReference>
<comment type="caution">
    <text evidence="4">The sequence shown here is derived from an EMBL/GenBank/DDBJ whole genome shotgun (WGS) entry which is preliminary data.</text>
</comment>
<evidence type="ECO:0000313" key="4">
    <source>
        <dbReference type="EMBL" id="MFC6011593.1"/>
    </source>
</evidence>
<organism evidence="4 5">
    <name type="scientific">Nocardia lasii</name>
    <dbReference type="NCBI Taxonomy" id="1616107"/>
    <lineage>
        <taxon>Bacteria</taxon>
        <taxon>Bacillati</taxon>
        <taxon>Actinomycetota</taxon>
        <taxon>Actinomycetes</taxon>
        <taxon>Mycobacteriales</taxon>
        <taxon>Nocardiaceae</taxon>
        <taxon>Nocardia</taxon>
    </lineage>
</organism>
<reference evidence="5" key="1">
    <citation type="journal article" date="2019" name="Int. J. Syst. Evol. Microbiol.">
        <title>The Global Catalogue of Microorganisms (GCM) 10K type strain sequencing project: providing services to taxonomists for standard genome sequencing and annotation.</title>
        <authorList>
            <consortium name="The Broad Institute Genomics Platform"/>
            <consortium name="The Broad Institute Genome Sequencing Center for Infectious Disease"/>
            <person name="Wu L."/>
            <person name="Ma J."/>
        </authorList>
    </citation>
    <scope>NUCLEOTIDE SEQUENCE [LARGE SCALE GENOMIC DNA]</scope>
    <source>
        <strain evidence="5">CCUG 36956</strain>
    </source>
</reference>
<gene>
    <name evidence="4" type="ORF">ACFP3H_11070</name>
</gene>